<dbReference type="PRINTS" id="PR00039">
    <property type="entry name" value="HTHLYSR"/>
</dbReference>
<dbReference type="Gene3D" id="1.10.10.10">
    <property type="entry name" value="Winged helix-like DNA-binding domain superfamily/Winged helix DNA-binding domain"/>
    <property type="match status" value="1"/>
</dbReference>
<dbReference type="CDD" id="cd08411">
    <property type="entry name" value="PBP2_OxyR"/>
    <property type="match status" value="1"/>
</dbReference>
<dbReference type="AlphaFoldDB" id="A0A6N1VIH1"/>
<dbReference type="InterPro" id="IPR036388">
    <property type="entry name" value="WH-like_DNA-bd_sf"/>
</dbReference>
<feature type="domain" description="HTH lysR-type" evidence="7">
    <location>
        <begin position="3"/>
        <end position="60"/>
    </location>
</feature>
<evidence type="ECO:0000259" key="7">
    <source>
        <dbReference type="PROSITE" id="PS50931"/>
    </source>
</evidence>
<dbReference type="Gene3D" id="3.40.190.10">
    <property type="entry name" value="Periplasmic binding protein-like II"/>
    <property type="match status" value="2"/>
</dbReference>
<sequence length="319" mass="35352">MKLTLRQMHYFDALARTLHFGKAAAAVNISQPALSAQIMDMEAKLERKLVERRHGRILLTEAGQRLLPHIRRILRDVQTLEEMLLQDRGLLVGGLRVGMIPTIAPYLLPRLIPHLQERFPKLDLKVREAITDTLTRELLDGSLDAIVAAQPIDEPGLHAEHLFRDRFFIASAANGSDVLQSPLTEDKVALDRLLLLEEGHCLRDQALAVCGNGRANRMVNFGATSMTTLLQMVVNGMGLTLLPEIAIPAETEGLRGLAVTPFAEPMPHRNIALFWRKSSKRLPDFGAMAQAIRTVAGEILTGGEDGLAEERKAQREPEP</sequence>
<evidence type="ECO:0000313" key="9">
    <source>
        <dbReference type="Proteomes" id="UP000509367"/>
    </source>
</evidence>
<accession>A0A6N1VIH1</accession>
<dbReference type="PANTHER" id="PTHR30346:SF26">
    <property type="entry name" value="HYDROGEN PEROXIDE-INDUCIBLE GENES ACTIVATOR"/>
    <property type="match status" value="1"/>
</dbReference>
<keyword evidence="3" id="KW-0238">DNA-binding</keyword>
<evidence type="ECO:0000256" key="1">
    <source>
        <dbReference type="ARBA" id="ARBA00009437"/>
    </source>
</evidence>
<dbReference type="Pfam" id="PF00126">
    <property type="entry name" value="HTH_1"/>
    <property type="match status" value="1"/>
</dbReference>
<evidence type="ECO:0000256" key="3">
    <source>
        <dbReference type="ARBA" id="ARBA00023125"/>
    </source>
</evidence>
<dbReference type="GO" id="GO:0003700">
    <property type="term" value="F:DNA-binding transcription factor activity"/>
    <property type="evidence" value="ECO:0007669"/>
    <property type="project" value="InterPro"/>
</dbReference>
<evidence type="ECO:0000256" key="4">
    <source>
        <dbReference type="ARBA" id="ARBA00023159"/>
    </source>
</evidence>
<dbReference type="SUPFAM" id="SSF53850">
    <property type="entry name" value="Periplasmic binding protein-like II"/>
    <property type="match status" value="1"/>
</dbReference>
<proteinExistence type="inferred from homology"/>
<dbReference type="SUPFAM" id="SSF46785">
    <property type="entry name" value="Winged helix' DNA-binding domain"/>
    <property type="match status" value="1"/>
</dbReference>
<keyword evidence="5" id="KW-0804">Transcription</keyword>
<dbReference type="InterPro" id="IPR000847">
    <property type="entry name" value="LysR_HTH_N"/>
</dbReference>
<organism evidence="8 9">
    <name type="scientific">Oricola thermophila</name>
    <dbReference type="NCBI Taxonomy" id="2742145"/>
    <lineage>
        <taxon>Bacteria</taxon>
        <taxon>Pseudomonadati</taxon>
        <taxon>Pseudomonadota</taxon>
        <taxon>Alphaproteobacteria</taxon>
        <taxon>Hyphomicrobiales</taxon>
        <taxon>Ahrensiaceae</taxon>
        <taxon>Oricola</taxon>
    </lineage>
</organism>
<dbReference type="Proteomes" id="UP000509367">
    <property type="component" value="Chromosome"/>
</dbReference>
<keyword evidence="4" id="KW-0010">Activator</keyword>
<protein>
    <submittedName>
        <fullName evidence="8">LysR family transcriptional regulator</fullName>
    </submittedName>
</protein>
<dbReference type="GO" id="GO:0032993">
    <property type="term" value="C:protein-DNA complex"/>
    <property type="evidence" value="ECO:0007669"/>
    <property type="project" value="TreeGrafter"/>
</dbReference>
<name>A0A6N1VIH1_9HYPH</name>
<dbReference type="EMBL" id="CP054836">
    <property type="protein sequence ID" value="QKV18949.1"/>
    <property type="molecule type" value="Genomic_DNA"/>
</dbReference>
<dbReference type="InterPro" id="IPR005119">
    <property type="entry name" value="LysR_subst-bd"/>
</dbReference>
<evidence type="ECO:0000313" key="8">
    <source>
        <dbReference type="EMBL" id="QKV18949.1"/>
    </source>
</evidence>
<comment type="similarity">
    <text evidence="1">Belongs to the LysR transcriptional regulatory family.</text>
</comment>
<dbReference type="KEGG" id="orm:HTY61_11045"/>
<reference evidence="8 9" key="1">
    <citation type="submission" date="2020-06" db="EMBL/GenBank/DDBJ databases">
        <title>Oricola thermophila sp. nov. isolated from a tidal sediments.</title>
        <authorList>
            <person name="Kwon K.K."/>
            <person name="Yang S.-H."/>
            <person name="Park M.-J."/>
        </authorList>
    </citation>
    <scope>NUCLEOTIDE SEQUENCE [LARGE SCALE GENOMIC DNA]</scope>
    <source>
        <strain evidence="8 9">MEBiC13590</strain>
    </source>
</reference>
<dbReference type="PROSITE" id="PS50931">
    <property type="entry name" value="HTH_LYSR"/>
    <property type="match status" value="1"/>
</dbReference>
<dbReference type="PROSITE" id="PS50006">
    <property type="entry name" value="FHA_DOMAIN"/>
    <property type="match status" value="1"/>
</dbReference>
<gene>
    <name evidence="8" type="ORF">HTY61_11045</name>
</gene>
<dbReference type="RefSeq" id="WP_175276841.1">
    <property type="nucleotide sequence ID" value="NZ_CP054836.1"/>
</dbReference>
<keyword evidence="9" id="KW-1185">Reference proteome</keyword>
<evidence type="ECO:0000259" key="6">
    <source>
        <dbReference type="PROSITE" id="PS50006"/>
    </source>
</evidence>
<dbReference type="GO" id="GO:0003677">
    <property type="term" value="F:DNA binding"/>
    <property type="evidence" value="ECO:0007669"/>
    <property type="project" value="UniProtKB-KW"/>
</dbReference>
<keyword evidence="2" id="KW-0805">Transcription regulation</keyword>
<dbReference type="InterPro" id="IPR036390">
    <property type="entry name" value="WH_DNA-bd_sf"/>
</dbReference>
<dbReference type="FunFam" id="1.10.10.10:FF:000001">
    <property type="entry name" value="LysR family transcriptional regulator"/>
    <property type="match status" value="1"/>
</dbReference>
<evidence type="ECO:0000256" key="5">
    <source>
        <dbReference type="ARBA" id="ARBA00023163"/>
    </source>
</evidence>
<dbReference type="PANTHER" id="PTHR30346">
    <property type="entry name" value="TRANSCRIPTIONAL DUAL REGULATOR HCAR-RELATED"/>
    <property type="match status" value="1"/>
</dbReference>
<dbReference type="Pfam" id="PF03466">
    <property type="entry name" value="LysR_substrate"/>
    <property type="match status" value="1"/>
</dbReference>
<feature type="domain" description="FHA" evidence="6">
    <location>
        <begin position="18"/>
        <end position="97"/>
    </location>
</feature>
<evidence type="ECO:0000256" key="2">
    <source>
        <dbReference type="ARBA" id="ARBA00023015"/>
    </source>
</evidence>
<dbReference type="InterPro" id="IPR000253">
    <property type="entry name" value="FHA_dom"/>
</dbReference>